<reference evidence="2" key="1">
    <citation type="submission" date="2020-10" db="EMBL/GenBank/DDBJ databases">
        <authorList>
            <person name="Han B."/>
            <person name="Lu T."/>
            <person name="Zhao Q."/>
            <person name="Huang X."/>
            <person name="Zhao Y."/>
        </authorList>
    </citation>
    <scope>NUCLEOTIDE SEQUENCE</scope>
</reference>
<dbReference type="SUPFAM" id="SSF81383">
    <property type="entry name" value="F-box domain"/>
    <property type="match status" value="1"/>
</dbReference>
<evidence type="ECO:0000313" key="2">
    <source>
        <dbReference type="EMBL" id="CAD6256409.1"/>
    </source>
</evidence>
<dbReference type="SUPFAM" id="SSF52047">
    <property type="entry name" value="RNI-like"/>
    <property type="match status" value="1"/>
</dbReference>
<dbReference type="CDD" id="cd22160">
    <property type="entry name" value="F-box_AtFBL13-like"/>
    <property type="match status" value="1"/>
</dbReference>
<dbReference type="PANTHER" id="PTHR34223">
    <property type="entry name" value="OS11G0201299 PROTEIN"/>
    <property type="match status" value="1"/>
</dbReference>
<organism evidence="2 3">
    <name type="scientific">Miscanthus lutarioriparius</name>
    <dbReference type="NCBI Taxonomy" id="422564"/>
    <lineage>
        <taxon>Eukaryota</taxon>
        <taxon>Viridiplantae</taxon>
        <taxon>Streptophyta</taxon>
        <taxon>Embryophyta</taxon>
        <taxon>Tracheophyta</taxon>
        <taxon>Spermatophyta</taxon>
        <taxon>Magnoliopsida</taxon>
        <taxon>Liliopsida</taxon>
        <taxon>Poales</taxon>
        <taxon>Poaceae</taxon>
        <taxon>PACMAD clade</taxon>
        <taxon>Panicoideae</taxon>
        <taxon>Andropogonodae</taxon>
        <taxon>Andropogoneae</taxon>
        <taxon>Saccharinae</taxon>
        <taxon>Miscanthus</taxon>
    </lineage>
</organism>
<dbReference type="PROSITE" id="PS50181">
    <property type="entry name" value="FBOX"/>
    <property type="match status" value="1"/>
</dbReference>
<proteinExistence type="predicted"/>
<protein>
    <recommendedName>
        <fullName evidence="1">F-box domain-containing protein</fullName>
    </recommendedName>
</protein>
<sequence>MELEDAFRKRARASGVVDGTSVGGPDRLSSLPDCLLHTIMSSLKARQVVQTSVPSTRWRHLWRSVPCLDIDFDEFSNMAPASDVFDSNESEDDTSDSDSDNWHNHKDWEHFTKYKDWEDFEDFAVTLMRSCHIAQLDSFWLHVVQSRAPEFGNRVAAGWLRRAMKYCTPDRASYQGLSSSSWRLKRLHLCHVLGKEPRFQEFKNLRNLLLDKTDLSDDFKTLVFFLQSSPILEKLTLRHCVFPEYSNKKKGTPILNKTSSSELRGLDLLCENLKVEIIYGYGYGPHLIRLLRRVSVNLSKNNIKLTKVN</sequence>
<dbReference type="AlphaFoldDB" id="A0A811QJY0"/>
<evidence type="ECO:0000313" key="3">
    <source>
        <dbReference type="Proteomes" id="UP000604825"/>
    </source>
</evidence>
<name>A0A811QJY0_9POAL</name>
<dbReference type="OrthoDB" id="586540at2759"/>
<dbReference type="InterPro" id="IPR001810">
    <property type="entry name" value="F-box_dom"/>
</dbReference>
<comment type="caution">
    <text evidence="2">The sequence shown here is derived from an EMBL/GenBank/DDBJ whole genome shotgun (WGS) entry which is preliminary data.</text>
</comment>
<gene>
    <name evidence="2" type="ORF">NCGR_LOCUS39916</name>
</gene>
<keyword evidence="3" id="KW-1185">Reference proteome</keyword>
<feature type="domain" description="F-box" evidence="1">
    <location>
        <begin position="25"/>
        <end position="75"/>
    </location>
</feature>
<dbReference type="EMBL" id="CAJGYO010000010">
    <property type="protein sequence ID" value="CAD6256409.1"/>
    <property type="molecule type" value="Genomic_DNA"/>
</dbReference>
<dbReference type="PANTHER" id="PTHR34223:SF27">
    <property type="entry name" value="F-BOX DOMAIN-CONTAINING PROTEIN"/>
    <property type="match status" value="1"/>
</dbReference>
<dbReference type="InterPro" id="IPR036047">
    <property type="entry name" value="F-box-like_dom_sf"/>
</dbReference>
<dbReference type="InterPro" id="IPR053197">
    <property type="entry name" value="F-box_SCFL_complex_component"/>
</dbReference>
<dbReference type="Pfam" id="PF00646">
    <property type="entry name" value="F-box"/>
    <property type="match status" value="1"/>
</dbReference>
<evidence type="ECO:0000259" key="1">
    <source>
        <dbReference type="PROSITE" id="PS50181"/>
    </source>
</evidence>
<dbReference type="InterPro" id="IPR053781">
    <property type="entry name" value="F-box_AtFBL13-like"/>
</dbReference>
<accession>A0A811QJY0</accession>
<dbReference type="Proteomes" id="UP000604825">
    <property type="component" value="Unassembled WGS sequence"/>
</dbReference>